<evidence type="ECO:0000256" key="1">
    <source>
        <dbReference type="SAM" id="MobiDB-lite"/>
    </source>
</evidence>
<feature type="compositionally biased region" description="Basic and acidic residues" evidence="1">
    <location>
        <begin position="132"/>
        <end position="145"/>
    </location>
</feature>
<feature type="compositionally biased region" description="Acidic residues" evidence="1">
    <location>
        <begin position="67"/>
        <end position="83"/>
    </location>
</feature>
<feature type="region of interest" description="Disordered" evidence="1">
    <location>
        <begin position="196"/>
        <end position="215"/>
    </location>
</feature>
<dbReference type="AlphaFoldDB" id="A0A8H6ZDN9"/>
<sequence>MRVVAGALACVIDTLVLSSVDQPRRSYHLCAPCVFLMPRRTAPTPSAAGPSAAPPRPRRGPVISSGVDDDEDLLSESDGEEHADDAGEREMGGAGVEDGVAHDMEMDVDAAPLDSSSPDSPRRDASTPSADRPGERERQAARGRPDPAPVAALAPKEAEEAQGETGAGVHPAPDSDDLEEPGDLFVPPYIKDRYVASTSPPGSGFVSTSVSSTNSALTDYDNYEVEVVEIRVQEGEYAGIIPRP</sequence>
<feature type="chain" id="PRO_5034868476" evidence="2">
    <location>
        <begin position="19"/>
        <end position="244"/>
    </location>
</feature>
<keyword evidence="2" id="KW-0732">Signal</keyword>
<feature type="region of interest" description="Disordered" evidence="1">
    <location>
        <begin position="110"/>
        <end position="187"/>
    </location>
</feature>
<evidence type="ECO:0000313" key="4">
    <source>
        <dbReference type="Proteomes" id="UP000623467"/>
    </source>
</evidence>
<proteinExistence type="predicted"/>
<feature type="compositionally biased region" description="Low complexity" evidence="1">
    <location>
        <begin position="110"/>
        <end position="119"/>
    </location>
</feature>
<evidence type="ECO:0000313" key="3">
    <source>
        <dbReference type="EMBL" id="KAF7375584.1"/>
    </source>
</evidence>
<feature type="region of interest" description="Disordered" evidence="1">
    <location>
        <begin position="43"/>
        <end position="95"/>
    </location>
</feature>
<feature type="signal peptide" evidence="2">
    <location>
        <begin position="1"/>
        <end position="18"/>
    </location>
</feature>
<protein>
    <submittedName>
        <fullName evidence="3">Uncharacterized protein</fullName>
    </submittedName>
</protein>
<organism evidence="3 4">
    <name type="scientific">Mycena sanguinolenta</name>
    <dbReference type="NCBI Taxonomy" id="230812"/>
    <lineage>
        <taxon>Eukaryota</taxon>
        <taxon>Fungi</taxon>
        <taxon>Dikarya</taxon>
        <taxon>Basidiomycota</taxon>
        <taxon>Agaricomycotina</taxon>
        <taxon>Agaricomycetes</taxon>
        <taxon>Agaricomycetidae</taxon>
        <taxon>Agaricales</taxon>
        <taxon>Marasmiineae</taxon>
        <taxon>Mycenaceae</taxon>
        <taxon>Mycena</taxon>
    </lineage>
</organism>
<dbReference type="Proteomes" id="UP000623467">
    <property type="component" value="Unassembled WGS sequence"/>
</dbReference>
<keyword evidence="4" id="KW-1185">Reference proteome</keyword>
<reference evidence="3" key="1">
    <citation type="submission" date="2020-05" db="EMBL/GenBank/DDBJ databases">
        <title>Mycena genomes resolve the evolution of fungal bioluminescence.</title>
        <authorList>
            <person name="Tsai I.J."/>
        </authorList>
    </citation>
    <scope>NUCLEOTIDE SEQUENCE</scope>
    <source>
        <strain evidence="3">160909Yilan</strain>
    </source>
</reference>
<name>A0A8H6ZDN9_9AGAR</name>
<dbReference type="EMBL" id="JACAZH010000002">
    <property type="protein sequence ID" value="KAF7375584.1"/>
    <property type="molecule type" value="Genomic_DNA"/>
</dbReference>
<comment type="caution">
    <text evidence="3">The sequence shown here is derived from an EMBL/GenBank/DDBJ whole genome shotgun (WGS) entry which is preliminary data.</text>
</comment>
<accession>A0A8H6ZDN9</accession>
<evidence type="ECO:0000256" key="2">
    <source>
        <dbReference type="SAM" id="SignalP"/>
    </source>
</evidence>
<gene>
    <name evidence="3" type="ORF">MSAN_00446900</name>
</gene>
<feature type="compositionally biased region" description="Low complexity" evidence="1">
    <location>
        <begin position="197"/>
        <end position="215"/>
    </location>
</feature>